<proteinExistence type="inferred from homology"/>
<dbReference type="GO" id="GO:0009264">
    <property type="term" value="P:deoxyribonucleotide catabolic process"/>
    <property type="evidence" value="ECO:0007669"/>
    <property type="project" value="InterPro"/>
</dbReference>
<evidence type="ECO:0000313" key="5">
    <source>
        <dbReference type="EMBL" id="HBK52313.1"/>
    </source>
</evidence>
<evidence type="ECO:0000256" key="4">
    <source>
        <dbReference type="PIRSR" id="PIRSR610708-1"/>
    </source>
</evidence>
<accession>A0A354YSH9</accession>
<dbReference type="AlphaFoldDB" id="A0A354YSH9"/>
<evidence type="ECO:0000256" key="3">
    <source>
        <dbReference type="PIRNR" id="PIRNR021362"/>
    </source>
</evidence>
<dbReference type="STRING" id="378794.GCA_001570625_00983"/>
<dbReference type="InterPro" id="IPR010708">
    <property type="entry name" value="5'(3')-deoxyribonucleotidase"/>
</dbReference>
<dbReference type="PANTHER" id="PTHR35134">
    <property type="entry name" value="NUCLEOTIDASE YQFW-RELATED"/>
    <property type="match status" value="1"/>
</dbReference>
<dbReference type="InterPro" id="IPR009206">
    <property type="entry name" value="Nucleotidase_putative"/>
</dbReference>
<dbReference type="PIRSF" id="PIRSF021362">
    <property type="entry name" value="UCP021362_HAD"/>
    <property type="match status" value="1"/>
</dbReference>
<gene>
    <name evidence="5" type="ORF">DDZ44_00045</name>
</gene>
<dbReference type="EMBL" id="DNZF01000002">
    <property type="protein sequence ID" value="HBK52313.1"/>
    <property type="molecule type" value="Genomic_DNA"/>
</dbReference>
<dbReference type="InterPro" id="IPR036412">
    <property type="entry name" value="HAD-like_sf"/>
</dbReference>
<dbReference type="RefSeq" id="WP_061213500.1">
    <property type="nucleotide sequence ID" value="NZ_DCDX01000152.1"/>
</dbReference>
<dbReference type="InterPro" id="IPR052419">
    <property type="entry name" value="5_3-deoxyribonucleotidase-like"/>
</dbReference>
<feature type="active site" description="Nucleophile" evidence="4">
    <location>
        <position position="6"/>
    </location>
</feature>
<feature type="active site" description="Proton donor" evidence="4">
    <location>
        <position position="8"/>
    </location>
</feature>
<dbReference type="EC" id="3.1.3.-" evidence="3"/>
<evidence type="ECO:0000256" key="2">
    <source>
        <dbReference type="ARBA" id="ARBA00022801"/>
    </source>
</evidence>
<dbReference type="Pfam" id="PF06941">
    <property type="entry name" value="NT5C"/>
    <property type="match status" value="1"/>
</dbReference>
<dbReference type="Gene3D" id="3.40.50.1000">
    <property type="entry name" value="HAD superfamily/HAD-like"/>
    <property type="match status" value="1"/>
</dbReference>
<dbReference type="InterPro" id="IPR023214">
    <property type="entry name" value="HAD_sf"/>
</dbReference>
<dbReference type="Proteomes" id="UP000263273">
    <property type="component" value="Unassembled WGS sequence"/>
</dbReference>
<keyword evidence="2 3" id="KW-0378">Hydrolase</keyword>
<name>A0A354YSH9_9FIRM</name>
<dbReference type="SUPFAM" id="SSF56784">
    <property type="entry name" value="HAD-like"/>
    <property type="match status" value="1"/>
</dbReference>
<organism evidence="5 6">
    <name type="scientific">Syntrophomonas wolfei</name>
    <dbReference type="NCBI Taxonomy" id="863"/>
    <lineage>
        <taxon>Bacteria</taxon>
        <taxon>Bacillati</taxon>
        <taxon>Bacillota</taxon>
        <taxon>Clostridia</taxon>
        <taxon>Eubacteriales</taxon>
        <taxon>Syntrophomonadaceae</taxon>
        <taxon>Syntrophomonas</taxon>
    </lineage>
</organism>
<dbReference type="GO" id="GO:0008253">
    <property type="term" value="F:5'-nucleotidase activity"/>
    <property type="evidence" value="ECO:0007669"/>
    <property type="project" value="InterPro"/>
</dbReference>
<dbReference type="PANTHER" id="PTHR35134:SF2">
    <property type="entry name" value="NUCLEOTIDASE YQFW-RELATED"/>
    <property type="match status" value="1"/>
</dbReference>
<evidence type="ECO:0000313" key="6">
    <source>
        <dbReference type="Proteomes" id="UP000263273"/>
    </source>
</evidence>
<evidence type="ECO:0000256" key="1">
    <source>
        <dbReference type="ARBA" id="ARBA00009589"/>
    </source>
</evidence>
<comment type="similarity">
    <text evidence="1 3">Belongs to the 5'(3')-deoxyribonucleotidase family.</text>
</comment>
<reference evidence="5 6" key="1">
    <citation type="journal article" date="2018" name="Nat. Biotechnol.">
        <title>A standardized bacterial taxonomy based on genome phylogeny substantially revises the tree of life.</title>
        <authorList>
            <person name="Parks D.H."/>
            <person name="Chuvochina M."/>
            <person name="Waite D.W."/>
            <person name="Rinke C."/>
            <person name="Skarshewski A."/>
            <person name="Chaumeil P.A."/>
            <person name="Hugenholtz P."/>
        </authorList>
    </citation>
    <scope>NUCLEOTIDE SEQUENCE [LARGE SCALE GENOMIC DNA]</scope>
    <source>
        <strain evidence="5">UBA10948</strain>
    </source>
</reference>
<protein>
    <recommendedName>
        <fullName evidence="3">Nucleotidase</fullName>
        <ecNumber evidence="3">3.1.3.-</ecNumber>
    </recommendedName>
</protein>
<comment type="caution">
    <text evidence="5">The sequence shown here is derived from an EMBL/GenBank/DDBJ whole genome shotgun (WGS) entry which is preliminary data.</text>
</comment>
<sequence length="199" mass="23668">MKIGIDIDNTITHTTEMIMHYARIFGEERKLNTLPDLNYYYLEDVLGWDESTADLFLNTYLGTIYREMKPKEEAVETIKQLKQEHELILITSRNQNFQKVEQVTIDWLRHYGIPYDDLILNATPNMHHFSKLEVCMQHGVQLMIEDHHDLAWELSRAMPVILFDYPYNRHLSSDSIIRVKHWNEVLDRVKQLPANTRRA</sequence>